<dbReference type="Gramene" id="OMO75439">
    <property type="protein sequence ID" value="OMO75439"/>
    <property type="gene ID" value="CCACVL1_16173"/>
</dbReference>
<organism evidence="2 3">
    <name type="scientific">Corchorus capsularis</name>
    <name type="common">Jute</name>
    <dbReference type="NCBI Taxonomy" id="210143"/>
    <lineage>
        <taxon>Eukaryota</taxon>
        <taxon>Viridiplantae</taxon>
        <taxon>Streptophyta</taxon>
        <taxon>Embryophyta</taxon>
        <taxon>Tracheophyta</taxon>
        <taxon>Spermatophyta</taxon>
        <taxon>Magnoliopsida</taxon>
        <taxon>eudicotyledons</taxon>
        <taxon>Gunneridae</taxon>
        <taxon>Pentapetalae</taxon>
        <taxon>rosids</taxon>
        <taxon>malvids</taxon>
        <taxon>Malvales</taxon>
        <taxon>Malvaceae</taxon>
        <taxon>Grewioideae</taxon>
        <taxon>Apeibeae</taxon>
        <taxon>Corchorus</taxon>
    </lineage>
</organism>
<evidence type="ECO:0000313" key="2">
    <source>
        <dbReference type="EMBL" id="OMO75439.1"/>
    </source>
</evidence>
<proteinExistence type="predicted"/>
<accession>A0A1R3HYT4</accession>
<reference evidence="2 3" key="1">
    <citation type="submission" date="2013-09" db="EMBL/GenBank/DDBJ databases">
        <title>Corchorus capsularis genome sequencing.</title>
        <authorList>
            <person name="Alam M."/>
            <person name="Haque M.S."/>
            <person name="Islam M.S."/>
            <person name="Emdad E.M."/>
            <person name="Islam M.M."/>
            <person name="Ahmed B."/>
            <person name="Halim A."/>
            <person name="Hossen Q.M.M."/>
            <person name="Hossain M.Z."/>
            <person name="Ahmed R."/>
            <person name="Khan M.M."/>
            <person name="Islam R."/>
            <person name="Rashid M.M."/>
            <person name="Khan S.A."/>
            <person name="Rahman M.S."/>
            <person name="Alam M."/>
        </authorList>
    </citation>
    <scope>NUCLEOTIDE SEQUENCE [LARGE SCALE GENOMIC DNA]</scope>
    <source>
        <strain evidence="3">cv. CVL-1</strain>
        <tissue evidence="2">Whole seedling</tissue>
    </source>
</reference>
<comment type="caution">
    <text evidence="2">The sequence shown here is derived from an EMBL/GenBank/DDBJ whole genome shotgun (WGS) entry which is preliminary data.</text>
</comment>
<evidence type="ECO:0000313" key="3">
    <source>
        <dbReference type="Proteomes" id="UP000188268"/>
    </source>
</evidence>
<keyword evidence="1" id="KW-0732">Signal</keyword>
<sequence length="70" mass="7509">MEYSTSKKHYAIFVLVAATAVAILSSIPTAEAAVLPFPSVRKLQQISTCSRPETPCNTDKDCCVLSTCNS</sequence>
<gene>
    <name evidence="2" type="ORF">CCACVL1_16173</name>
</gene>
<feature type="signal peptide" evidence="1">
    <location>
        <begin position="1"/>
        <end position="32"/>
    </location>
</feature>
<dbReference type="AlphaFoldDB" id="A0A1R3HYT4"/>
<keyword evidence="3" id="KW-1185">Reference proteome</keyword>
<protein>
    <submittedName>
        <fullName evidence="2">Uncharacterized protein</fullName>
    </submittedName>
</protein>
<feature type="chain" id="PRO_5012096669" evidence="1">
    <location>
        <begin position="33"/>
        <end position="70"/>
    </location>
</feature>
<evidence type="ECO:0000256" key="1">
    <source>
        <dbReference type="SAM" id="SignalP"/>
    </source>
</evidence>
<name>A0A1R3HYT4_COCAP</name>
<dbReference type="Proteomes" id="UP000188268">
    <property type="component" value="Unassembled WGS sequence"/>
</dbReference>
<dbReference type="EMBL" id="AWWV01011020">
    <property type="protein sequence ID" value="OMO75439.1"/>
    <property type="molecule type" value="Genomic_DNA"/>
</dbReference>
<feature type="non-terminal residue" evidence="2">
    <location>
        <position position="70"/>
    </location>
</feature>